<evidence type="ECO:0000313" key="6">
    <source>
        <dbReference type="EMBL" id="CAA6821602.1"/>
    </source>
</evidence>
<organism evidence="6">
    <name type="scientific">uncultured Sulfurovum sp</name>
    <dbReference type="NCBI Taxonomy" id="269237"/>
    <lineage>
        <taxon>Bacteria</taxon>
        <taxon>Pseudomonadati</taxon>
        <taxon>Campylobacterota</taxon>
        <taxon>Epsilonproteobacteria</taxon>
        <taxon>Campylobacterales</taxon>
        <taxon>Sulfurovaceae</taxon>
        <taxon>Sulfurovum</taxon>
        <taxon>environmental samples</taxon>
    </lineage>
</organism>
<dbReference type="SUPFAM" id="SSF55785">
    <property type="entry name" value="PYP-like sensor domain (PAS domain)"/>
    <property type="match status" value="1"/>
</dbReference>
<dbReference type="PANTHER" id="PTHR33121:SF79">
    <property type="entry name" value="CYCLIC DI-GMP PHOSPHODIESTERASE PDED-RELATED"/>
    <property type="match status" value="1"/>
</dbReference>
<dbReference type="SUPFAM" id="SSF52172">
    <property type="entry name" value="CheY-like"/>
    <property type="match status" value="1"/>
</dbReference>
<evidence type="ECO:0000259" key="4">
    <source>
        <dbReference type="PROSITE" id="PS50113"/>
    </source>
</evidence>
<dbReference type="Gene3D" id="3.20.20.450">
    <property type="entry name" value="EAL domain"/>
    <property type="match status" value="1"/>
</dbReference>
<dbReference type="AlphaFoldDB" id="A0A6S6TL81"/>
<dbReference type="InterPro" id="IPR050706">
    <property type="entry name" value="Cyclic-di-GMP_PDE-like"/>
</dbReference>
<dbReference type="PROSITE" id="PS50110">
    <property type="entry name" value="RESPONSE_REGULATORY"/>
    <property type="match status" value="1"/>
</dbReference>
<dbReference type="NCBIfam" id="TIGR00229">
    <property type="entry name" value="sensory_box"/>
    <property type="match status" value="1"/>
</dbReference>
<dbReference type="Pfam" id="PF13426">
    <property type="entry name" value="PAS_9"/>
    <property type="match status" value="1"/>
</dbReference>
<name>A0A6S6TL81_9BACT</name>
<feature type="domain" description="Response regulatory" evidence="2">
    <location>
        <begin position="1"/>
        <end position="79"/>
    </location>
</feature>
<dbReference type="InterPro" id="IPR001789">
    <property type="entry name" value="Sig_transdc_resp-reg_receiver"/>
</dbReference>
<evidence type="ECO:0000259" key="5">
    <source>
        <dbReference type="PROSITE" id="PS50883"/>
    </source>
</evidence>
<gene>
    <name evidence="6" type="ORF">HELGO_WM1780</name>
</gene>
<sequence>MKFKTSKIDLIITDLSMPKMNGSDFIKIIRDINHDIPIIILSAYTERKILYQSINYGIQGYLQKPIDNKTLLGQINTIKKENQEKNLIKEYQNITNASAIISKINQKGIITYVNETFCTLSGFKKEELIGQVYDEIKSKHESPNFFLSLLKNLSETKEVWSGILKHETKAGELYYLKSTIQPILNTHGEVEQFISLSIPITDIIHHEEQLNDYLKEHKEVILVLLKIEEFKYLQHSFTNKITKKLQTLFAKELLRYMPKEYEFSKVYLLNKGEFVFAKAYQVPIDEKHLSELMKAFQKKINKQKIKIGIVDYSLSIICSLAYGKDALDNARIGLKKILESKEAFILSTNFLEKATRDSHKKLNKFIMLKEAIASYNIISYFQPIINNQTLKTEKYESLVRLINKQGKVISPLHFLDIAKEGKYYHEITSIVLRNSFRALFNNDIQISINLSALDMEDARTKSEFFILLERYKTETHRITIELLEDQRINNQKSTQEFIKKIKTYGVKIALDDFGAGFSNFSRILSYQPDYIKIDGSLIRGIEHDKFSQDLLETIVFFSKKQNIKTIAEFVENENIFNILKKLGVDYSQGHYFSKARLLSEFNPSDL</sequence>
<keyword evidence="1" id="KW-0597">Phosphoprotein</keyword>
<dbReference type="InterPro" id="IPR011006">
    <property type="entry name" value="CheY-like_superfamily"/>
</dbReference>
<dbReference type="SMART" id="SM00052">
    <property type="entry name" value="EAL"/>
    <property type="match status" value="1"/>
</dbReference>
<dbReference type="SUPFAM" id="SSF141868">
    <property type="entry name" value="EAL domain-like"/>
    <property type="match status" value="1"/>
</dbReference>
<evidence type="ECO:0000259" key="2">
    <source>
        <dbReference type="PROSITE" id="PS50110"/>
    </source>
</evidence>
<dbReference type="InterPro" id="IPR000700">
    <property type="entry name" value="PAS-assoc_C"/>
</dbReference>
<accession>A0A6S6TL81</accession>
<dbReference type="Pfam" id="PF00563">
    <property type="entry name" value="EAL"/>
    <property type="match status" value="1"/>
</dbReference>
<dbReference type="CDD" id="cd00130">
    <property type="entry name" value="PAS"/>
    <property type="match status" value="1"/>
</dbReference>
<dbReference type="InterPro" id="IPR035919">
    <property type="entry name" value="EAL_sf"/>
</dbReference>
<evidence type="ECO:0000256" key="1">
    <source>
        <dbReference type="PROSITE-ProRule" id="PRU00169"/>
    </source>
</evidence>
<dbReference type="Pfam" id="PF00072">
    <property type="entry name" value="Response_reg"/>
    <property type="match status" value="1"/>
</dbReference>
<proteinExistence type="predicted"/>
<dbReference type="Gene3D" id="3.40.50.2300">
    <property type="match status" value="1"/>
</dbReference>
<dbReference type="CDD" id="cd01948">
    <property type="entry name" value="EAL"/>
    <property type="match status" value="1"/>
</dbReference>
<feature type="domain" description="PAC" evidence="4">
    <location>
        <begin position="157"/>
        <end position="212"/>
    </location>
</feature>
<dbReference type="PROSITE" id="PS50113">
    <property type="entry name" value="PAC"/>
    <property type="match status" value="1"/>
</dbReference>
<feature type="domain" description="EAL" evidence="5">
    <location>
        <begin position="361"/>
        <end position="606"/>
    </location>
</feature>
<dbReference type="PROSITE" id="PS50883">
    <property type="entry name" value="EAL"/>
    <property type="match status" value="1"/>
</dbReference>
<dbReference type="InterPro" id="IPR000014">
    <property type="entry name" value="PAS"/>
</dbReference>
<dbReference type="EMBL" id="CACVAX010000059">
    <property type="protein sequence ID" value="CAA6821602.1"/>
    <property type="molecule type" value="Genomic_DNA"/>
</dbReference>
<dbReference type="Gene3D" id="3.30.450.20">
    <property type="entry name" value="PAS domain"/>
    <property type="match status" value="1"/>
</dbReference>
<dbReference type="InterPro" id="IPR001633">
    <property type="entry name" value="EAL_dom"/>
</dbReference>
<dbReference type="PROSITE" id="PS50112">
    <property type="entry name" value="PAS"/>
    <property type="match status" value="1"/>
</dbReference>
<dbReference type="GO" id="GO:0071111">
    <property type="term" value="F:cyclic-guanylate-specific phosphodiesterase activity"/>
    <property type="evidence" value="ECO:0007669"/>
    <property type="project" value="InterPro"/>
</dbReference>
<dbReference type="PANTHER" id="PTHR33121">
    <property type="entry name" value="CYCLIC DI-GMP PHOSPHODIESTERASE PDEF"/>
    <property type="match status" value="1"/>
</dbReference>
<evidence type="ECO:0000259" key="3">
    <source>
        <dbReference type="PROSITE" id="PS50112"/>
    </source>
</evidence>
<dbReference type="GO" id="GO:0000160">
    <property type="term" value="P:phosphorelay signal transduction system"/>
    <property type="evidence" value="ECO:0007669"/>
    <property type="project" value="InterPro"/>
</dbReference>
<feature type="modified residue" description="4-aspartylphosphate" evidence="1">
    <location>
        <position position="14"/>
    </location>
</feature>
<dbReference type="InterPro" id="IPR035965">
    <property type="entry name" value="PAS-like_dom_sf"/>
</dbReference>
<feature type="domain" description="PAS" evidence="3">
    <location>
        <begin position="83"/>
        <end position="131"/>
    </location>
</feature>
<reference evidence="6" key="1">
    <citation type="submission" date="2020-01" db="EMBL/GenBank/DDBJ databases">
        <authorList>
            <person name="Meier V. D."/>
            <person name="Meier V D."/>
        </authorList>
    </citation>
    <scope>NUCLEOTIDE SEQUENCE</scope>
    <source>
        <strain evidence="6">HLG_WM_MAG_04</strain>
    </source>
</reference>
<protein>
    <submittedName>
        <fullName evidence="6">Diguanylate cyclase/phosphodiesterase (GGDEF &amp; EAL domains) with PAS/PAC sensor(S)</fullName>
    </submittedName>
</protein>